<name>A0ABS5PEY6_9FLAO</name>
<evidence type="ECO:0008006" key="4">
    <source>
        <dbReference type="Google" id="ProtNLM"/>
    </source>
</evidence>
<evidence type="ECO:0000313" key="2">
    <source>
        <dbReference type="EMBL" id="MBS7232847.1"/>
    </source>
</evidence>
<protein>
    <recommendedName>
        <fullName evidence="4">S9 family peptidase</fullName>
    </recommendedName>
</protein>
<evidence type="ECO:0000256" key="1">
    <source>
        <dbReference type="SAM" id="SignalP"/>
    </source>
</evidence>
<reference evidence="2 3" key="1">
    <citation type="journal article" date="2018" name="Int. J. Syst. Evol. Microbiol.">
        <title>Flavobacterium chryseum sp. nov. and Flavobacterium psychroterrae sp. nov., novel environmental bacteria isolated from Antarctica.</title>
        <authorList>
            <person name="Kralova S."/>
            <person name="Svec P."/>
            <person name="Busse H.J."/>
            <person name="Stankova E."/>
            <person name="Vaczi P."/>
            <person name="Sedlacek I."/>
        </authorList>
    </citation>
    <scope>NUCLEOTIDE SEQUENCE [LARGE SCALE GENOMIC DNA]</scope>
    <source>
        <strain evidence="2 3">CCM 8827</strain>
    </source>
</reference>
<keyword evidence="1" id="KW-0732">Signal</keyword>
<evidence type="ECO:0000313" key="3">
    <source>
        <dbReference type="Proteomes" id="UP000722625"/>
    </source>
</evidence>
<proteinExistence type="predicted"/>
<feature type="signal peptide" evidence="1">
    <location>
        <begin position="1"/>
        <end position="18"/>
    </location>
</feature>
<keyword evidence="3" id="KW-1185">Reference proteome</keyword>
<accession>A0ABS5PEY6</accession>
<dbReference type="RefSeq" id="WP_213303758.1">
    <property type="nucleotide sequence ID" value="NZ_JAGYVZ010000018.1"/>
</dbReference>
<dbReference type="EMBL" id="JAGYVZ010000018">
    <property type="protein sequence ID" value="MBS7232847.1"/>
    <property type="molecule type" value="Genomic_DNA"/>
</dbReference>
<sequence length="480" mass="56086">MKKSLLFLLLIYKSALLGQTVLNTYPIDLKRYDEKNQVLNVENTTTHDVFAFVVNSQNLTILKYNSALFLKDEFILSRANIADKALIGYSFSEDGNPTLYWSVKDFSTILVIKYYLENKTYKILNFKYPSSQEYVVGAFQKNNLFYIVSKDISKPALTTYTFTNGMVEERIFDFSEFTFKNRKTQSVTFSQILAENPIEKIESDEYSPLDKSTKKSKMYMMGNHLILTFDHNPKETQIFDLNLENHEIIENKISQSVTKSPRRLSNSFFYNNKIYQINTTQEELLLDIKDYHSGETIKTFKVSQNDTIRFKSSPLLMQRDIEKPRELKKTSKFLQRLSYTDIGLSVFKSNENTLITLGGVPRIEQIMYAVNDGFNSWDYTQTFHNETVFFESTLNKNNEFVNLIQQPLALDNINYFLDHNRKASLPSIIKFKNYYILGYYDTSKKEYIMRKFTDGFISEEPQNPIIDKAVFSKSFPVENP</sequence>
<feature type="chain" id="PRO_5046739277" description="S9 family peptidase" evidence="1">
    <location>
        <begin position="19"/>
        <end position="480"/>
    </location>
</feature>
<organism evidence="2 3">
    <name type="scientific">Flavobacterium psychroterrae</name>
    <dbReference type="NCBI Taxonomy" id="2133767"/>
    <lineage>
        <taxon>Bacteria</taxon>
        <taxon>Pseudomonadati</taxon>
        <taxon>Bacteroidota</taxon>
        <taxon>Flavobacteriia</taxon>
        <taxon>Flavobacteriales</taxon>
        <taxon>Flavobacteriaceae</taxon>
        <taxon>Flavobacterium</taxon>
    </lineage>
</organism>
<comment type="caution">
    <text evidence="2">The sequence shown here is derived from an EMBL/GenBank/DDBJ whole genome shotgun (WGS) entry which is preliminary data.</text>
</comment>
<dbReference type="Proteomes" id="UP000722625">
    <property type="component" value="Unassembled WGS sequence"/>
</dbReference>
<gene>
    <name evidence="2" type="ORF">KHA90_17650</name>
</gene>